<dbReference type="RefSeq" id="WP_172193282.1">
    <property type="nucleotide sequence ID" value="NZ_CAWPPK010000160.1"/>
</dbReference>
<dbReference type="InterPro" id="IPR022892">
    <property type="entry name" value="RNaseHI"/>
</dbReference>
<feature type="domain" description="RNase H type-1" evidence="2">
    <location>
        <begin position="12"/>
        <end position="142"/>
    </location>
</feature>
<proteinExistence type="predicted"/>
<evidence type="ECO:0000259" key="2">
    <source>
        <dbReference type="PROSITE" id="PS50879"/>
    </source>
</evidence>
<dbReference type="Proteomes" id="UP000702425">
    <property type="component" value="Unassembled WGS sequence"/>
</dbReference>
<dbReference type="InterPro" id="IPR002156">
    <property type="entry name" value="RNaseH_domain"/>
</dbReference>
<accession>A0ABX2D774</accession>
<dbReference type="InterPro" id="IPR012337">
    <property type="entry name" value="RNaseH-like_sf"/>
</dbReference>
<keyword evidence="4" id="KW-1185">Reference proteome</keyword>
<evidence type="ECO:0000256" key="1">
    <source>
        <dbReference type="ARBA" id="ARBA00011245"/>
    </source>
</evidence>
<dbReference type="InterPro" id="IPR036397">
    <property type="entry name" value="RNaseH_sf"/>
</dbReference>
<evidence type="ECO:0000313" key="3">
    <source>
        <dbReference type="EMBL" id="NQE38516.1"/>
    </source>
</evidence>
<comment type="caution">
    <text evidence="3">The sequence shown here is derived from an EMBL/GenBank/DDBJ whole genome shotgun (WGS) entry which is preliminary data.</text>
</comment>
<evidence type="ECO:0000313" key="4">
    <source>
        <dbReference type="Proteomes" id="UP000702425"/>
    </source>
</evidence>
<keyword evidence="3" id="KW-0378">Hydrolase</keyword>
<organism evidence="3 4">
    <name type="scientific">Microcoleus asticus IPMA8</name>
    <dbReference type="NCBI Taxonomy" id="2563858"/>
    <lineage>
        <taxon>Bacteria</taxon>
        <taxon>Bacillati</taxon>
        <taxon>Cyanobacteriota</taxon>
        <taxon>Cyanophyceae</taxon>
        <taxon>Oscillatoriophycideae</taxon>
        <taxon>Oscillatoriales</taxon>
        <taxon>Microcoleaceae</taxon>
        <taxon>Microcoleus</taxon>
        <taxon>Microcoleus asticus</taxon>
    </lineage>
</organism>
<dbReference type="SUPFAM" id="SSF53098">
    <property type="entry name" value="Ribonuclease H-like"/>
    <property type="match status" value="1"/>
</dbReference>
<dbReference type="PROSITE" id="PS50879">
    <property type="entry name" value="RNASE_H_1"/>
    <property type="match status" value="1"/>
</dbReference>
<gene>
    <name evidence="3" type="primary">rnhA_3</name>
    <name evidence="3" type="ORF">E5S67_06301</name>
</gene>
<dbReference type="GO" id="GO:0004523">
    <property type="term" value="F:RNA-DNA hybrid ribonuclease activity"/>
    <property type="evidence" value="ECO:0007669"/>
    <property type="project" value="UniProtKB-EC"/>
</dbReference>
<dbReference type="EC" id="3.1.26.4" evidence="3"/>
<dbReference type="Gene3D" id="3.30.420.10">
    <property type="entry name" value="Ribonuclease H-like superfamily/Ribonuclease H"/>
    <property type="match status" value="1"/>
</dbReference>
<comment type="subunit">
    <text evidence="1">Monomer.</text>
</comment>
<sequence length="144" mass="15767">MVAVQNSTETQTKPVVNIHCDGACSGNPGPGGWAAILTVPGKPNKKAISGKADTTTTNNRMELTAAIEGLKALKKPCTVTLFSDSTYVIHTMTKSWNRNANQDLWEELDKLAEVHDITWLWLSRNSTSELSECDRLAKEQIVNP</sequence>
<dbReference type="CDD" id="cd09278">
    <property type="entry name" value="RNase_HI_prokaryote_like"/>
    <property type="match status" value="1"/>
</dbReference>
<name>A0ABX2D774_9CYAN</name>
<dbReference type="EMBL" id="SRRZ01000242">
    <property type="protein sequence ID" value="NQE38516.1"/>
    <property type="molecule type" value="Genomic_DNA"/>
</dbReference>
<dbReference type="Pfam" id="PF00075">
    <property type="entry name" value="RNase_H"/>
    <property type="match status" value="1"/>
</dbReference>
<reference evidence="3 4" key="1">
    <citation type="journal article" date="2020" name="Sci. Rep.">
        <title>A novel cyanobacterial geosmin producer, revising GeoA distribution and dispersion patterns in Bacteria.</title>
        <authorList>
            <person name="Churro C."/>
            <person name="Semedo-Aguiar A.P."/>
            <person name="Silva A.D."/>
            <person name="Pereira-Leal J.B."/>
            <person name="Leite R.B."/>
        </authorList>
    </citation>
    <scope>NUCLEOTIDE SEQUENCE [LARGE SCALE GENOMIC DNA]</scope>
    <source>
        <strain evidence="3 4">IPMA8</strain>
    </source>
</reference>
<protein>
    <submittedName>
        <fullName evidence="3">Ribonuclease HI</fullName>
        <ecNumber evidence="3">3.1.26.4</ecNumber>
    </submittedName>
</protein>